<gene>
    <name evidence="2" type="ORF">WICANDRAFT_62025</name>
</gene>
<dbReference type="Pfam" id="PF17321">
    <property type="entry name" value="Vac17"/>
    <property type="match status" value="1"/>
</dbReference>
<dbReference type="OrthoDB" id="3980557at2759"/>
<dbReference type="AlphaFoldDB" id="A0A1E3P9B1"/>
<evidence type="ECO:0000313" key="2">
    <source>
        <dbReference type="EMBL" id="ODQ61467.1"/>
    </source>
</evidence>
<organism evidence="2 3">
    <name type="scientific">Wickerhamomyces anomalus (strain ATCC 58044 / CBS 1984 / NCYC 433 / NRRL Y-366-8)</name>
    <name type="common">Yeast</name>
    <name type="synonym">Hansenula anomala</name>
    <dbReference type="NCBI Taxonomy" id="683960"/>
    <lineage>
        <taxon>Eukaryota</taxon>
        <taxon>Fungi</taxon>
        <taxon>Dikarya</taxon>
        <taxon>Ascomycota</taxon>
        <taxon>Saccharomycotina</taxon>
        <taxon>Saccharomycetes</taxon>
        <taxon>Phaffomycetales</taxon>
        <taxon>Wickerhamomycetaceae</taxon>
        <taxon>Wickerhamomyces</taxon>
    </lineage>
</organism>
<name>A0A1E3P9B1_WICAA</name>
<dbReference type="GO" id="GO:0043495">
    <property type="term" value="F:protein-membrane adaptor activity"/>
    <property type="evidence" value="ECO:0007669"/>
    <property type="project" value="InterPro"/>
</dbReference>
<dbReference type="GeneID" id="30200543"/>
<protein>
    <submittedName>
        <fullName evidence="2">Uncharacterized protein</fullName>
    </submittedName>
</protein>
<dbReference type="RefSeq" id="XP_019040674.1">
    <property type="nucleotide sequence ID" value="XM_019183297.1"/>
</dbReference>
<sequence length="644" mass="72834">MIQQEQCTGATIPVLDSITDRLLKKSNNAIGKIEENIKLTSSLRNSNSLISQIDTKIDGLTSNLQQYQFYLSQLNSLLIRSEFFEAQLNMLEAHNKLNSLRSSNGMPSLNDWKDEDLNWRTTEATLRNLYLEYQYLTKQMEQLSDPQSFNSFIISQHDQQHQQEPEPQQLHQPTLQDKMDNQYANLKPIRIVSKRERRRSMDYSKKKPIAQIPNLLKHKNQQELPTPDTTFDKSFNYSIDNETAIYDTVLPSNLTTNNQPTSRRNSHNKHTRCASLPESIVSSMLDTVRFTLSDDGLAHETKKDRKFNLRHFISHETGLKTKCIHDEEDEDVKDSEFLHSPVSIKLESYLKEHVNREEPSKVSEEDILIEPHEEEVTVFEHKLNRSNSCDSIFSMMKPEPLIPRDNTQQTMSWMKQFAKPQSSYAKESNVTTISINNLSSSISSPSRQALSNLVTQNTTNASIQKPQNKFPFLFAAKRSSPLAAPATTTTTTAVSEQSATVSSIPASVKRQLSVDDSSSYHSFESSYSDSQQHKQWSLLLNKFKPKNLMPSHSLVTSEVGKPIAQAQPIPISSTGSNPIHMHNHSKTLGAEKIKGSFSTLTIGPNRSKIVQHGESSTLGQSLVVSSKISHAALRDAIDSDFIFN</sequence>
<dbReference type="Proteomes" id="UP000094112">
    <property type="component" value="Unassembled WGS sequence"/>
</dbReference>
<dbReference type="InterPro" id="IPR035293">
    <property type="entry name" value="Vac17"/>
</dbReference>
<proteinExistence type="predicted"/>
<evidence type="ECO:0000256" key="1">
    <source>
        <dbReference type="SAM" id="MobiDB-lite"/>
    </source>
</evidence>
<reference evidence="2 3" key="1">
    <citation type="journal article" date="2016" name="Proc. Natl. Acad. Sci. U.S.A.">
        <title>Comparative genomics of biotechnologically important yeasts.</title>
        <authorList>
            <person name="Riley R."/>
            <person name="Haridas S."/>
            <person name="Wolfe K.H."/>
            <person name="Lopes M.R."/>
            <person name="Hittinger C.T."/>
            <person name="Goeker M."/>
            <person name="Salamov A.A."/>
            <person name="Wisecaver J.H."/>
            <person name="Long T.M."/>
            <person name="Calvey C.H."/>
            <person name="Aerts A.L."/>
            <person name="Barry K.W."/>
            <person name="Choi C."/>
            <person name="Clum A."/>
            <person name="Coughlan A.Y."/>
            <person name="Deshpande S."/>
            <person name="Douglass A.P."/>
            <person name="Hanson S.J."/>
            <person name="Klenk H.-P."/>
            <person name="LaButti K.M."/>
            <person name="Lapidus A."/>
            <person name="Lindquist E.A."/>
            <person name="Lipzen A.M."/>
            <person name="Meier-Kolthoff J.P."/>
            <person name="Ohm R.A."/>
            <person name="Otillar R.P."/>
            <person name="Pangilinan J.L."/>
            <person name="Peng Y."/>
            <person name="Rokas A."/>
            <person name="Rosa C.A."/>
            <person name="Scheuner C."/>
            <person name="Sibirny A.A."/>
            <person name="Slot J.C."/>
            <person name="Stielow J.B."/>
            <person name="Sun H."/>
            <person name="Kurtzman C.P."/>
            <person name="Blackwell M."/>
            <person name="Grigoriev I.V."/>
            <person name="Jeffries T.W."/>
        </authorList>
    </citation>
    <scope>NUCLEOTIDE SEQUENCE [LARGE SCALE GENOMIC DNA]</scope>
    <source>
        <strain evidence="3">ATCC 58044 / CBS 1984 / NCYC 433 / NRRL Y-366-8</strain>
    </source>
</reference>
<feature type="compositionally biased region" description="Polar residues" evidence="1">
    <location>
        <begin position="252"/>
        <end position="263"/>
    </location>
</feature>
<feature type="region of interest" description="Disordered" evidence="1">
    <location>
        <begin position="252"/>
        <end position="271"/>
    </location>
</feature>
<accession>A0A1E3P9B1</accession>
<evidence type="ECO:0000313" key="3">
    <source>
        <dbReference type="Proteomes" id="UP000094112"/>
    </source>
</evidence>
<keyword evidence="3" id="KW-1185">Reference proteome</keyword>
<dbReference type="EMBL" id="KV454209">
    <property type="protein sequence ID" value="ODQ61467.1"/>
    <property type="molecule type" value="Genomic_DNA"/>
</dbReference>
<dbReference type="GO" id="GO:0000011">
    <property type="term" value="P:vacuole inheritance"/>
    <property type="evidence" value="ECO:0007669"/>
    <property type="project" value="InterPro"/>
</dbReference>